<name>A0ABV6TD91_9ACTN</name>
<dbReference type="RefSeq" id="WP_394317450.1">
    <property type="nucleotide sequence ID" value="NZ_JBHMQV010000009.1"/>
</dbReference>
<reference evidence="1 2" key="1">
    <citation type="submission" date="2024-09" db="EMBL/GenBank/DDBJ databases">
        <authorList>
            <person name="Sun Q."/>
            <person name="Mori K."/>
        </authorList>
    </citation>
    <scope>NUCLEOTIDE SEQUENCE [LARGE SCALE GENOMIC DNA]</scope>
    <source>
        <strain evidence="1 2">JCM 4557</strain>
    </source>
</reference>
<organism evidence="1 2">
    <name type="scientific">Streptomyces noboritoensis</name>
    <dbReference type="NCBI Taxonomy" id="67337"/>
    <lineage>
        <taxon>Bacteria</taxon>
        <taxon>Bacillati</taxon>
        <taxon>Actinomycetota</taxon>
        <taxon>Actinomycetes</taxon>
        <taxon>Kitasatosporales</taxon>
        <taxon>Streptomycetaceae</taxon>
        <taxon>Streptomyces</taxon>
    </lineage>
</organism>
<proteinExistence type="predicted"/>
<keyword evidence="2" id="KW-1185">Reference proteome</keyword>
<sequence>MAGAVAVMRWPPVAVSETGRAMLAATRLNGAEPRILRTADINRLAA</sequence>
<protein>
    <submittedName>
        <fullName evidence="1">Uncharacterized protein</fullName>
    </submittedName>
</protein>
<dbReference type="Proteomes" id="UP001589887">
    <property type="component" value="Unassembled WGS sequence"/>
</dbReference>
<comment type="caution">
    <text evidence="1">The sequence shown here is derived from an EMBL/GenBank/DDBJ whole genome shotgun (WGS) entry which is preliminary data.</text>
</comment>
<evidence type="ECO:0000313" key="1">
    <source>
        <dbReference type="EMBL" id="MFC0843747.1"/>
    </source>
</evidence>
<dbReference type="EMBL" id="JBHMQV010000009">
    <property type="protein sequence ID" value="MFC0843747.1"/>
    <property type="molecule type" value="Genomic_DNA"/>
</dbReference>
<evidence type="ECO:0000313" key="2">
    <source>
        <dbReference type="Proteomes" id="UP001589887"/>
    </source>
</evidence>
<gene>
    <name evidence="1" type="ORF">ACFH04_08445</name>
</gene>
<accession>A0ABV6TD91</accession>